<feature type="region of interest" description="Disordered" evidence="8">
    <location>
        <begin position="51"/>
        <end position="72"/>
    </location>
</feature>
<dbReference type="SMART" id="SM00382">
    <property type="entry name" value="AAA"/>
    <property type="match status" value="1"/>
</dbReference>
<keyword evidence="3 6" id="KW-0862">Zinc</keyword>
<dbReference type="Gene3D" id="3.40.50.300">
    <property type="entry name" value="P-loop containing nucleotide triphosphate hydrolases"/>
    <property type="match status" value="1"/>
</dbReference>
<dbReference type="SMART" id="SM00994">
    <property type="entry name" value="zf-C4_ClpX"/>
    <property type="match status" value="1"/>
</dbReference>
<keyword evidence="10" id="KW-0378">Hydrolase</keyword>
<evidence type="ECO:0000313" key="11">
    <source>
        <dbReference type="EMBL" id="QPT44633.1"/>
    </source>
</evidence>
<dbReference type="NCBIfam" id="TIGR00382">
    <property type="entry name" value="clpX"/>
    <property type="match status" value="1"/>
</dbReference>
<dbReference type="FunFam" id="3.40.50.300:FF:000005">
    <property type="entry name" value="ATP-dependent Clp protease ATP-binding subunit ClpX"/>
    <property type="match status" value="1"/>
</dbReference>
<dbReference type="FunFam" id="1.10.8.60:FF:000002">
    <property type="entry name" value="ATP-dependent Clp protease ATP-binding subunit ClpX"/>
    <property type="match status" value="1"/>
</dbReference>
<dbReference type="InterPro" id="IPR004487">
    <property type="entry name" value="Clp_protease_ATP-bd_su_ClpX"/>
</dbReference>
<dbReference type="STRING" id="478.A7456_00145"/>
<dbReference type="PANTHER" id="PTHR48102">
    <property type="entry name" value="ATP-DEPENDENT CLP PROTEASE ATP-BINDING SUBUNIT CLPX-LIKE, MITOCHONDRIAL-RELATED"/>
    <property type="match status" value="1"/>
</dbReference>
<dbReference type="CDD" id="cd19497">
    <property type="entry name" value="RecA-like_ClpX"/>
    <property type="match status" value="1"/>
</dbReference>
<evidence type="ECO:0000256" key="3">
    <source>
        <dbReference type="ARBA" id="ARBA00022833"/>
    </source>
</evidence>
<evidence type="ECO:0000259" key="9">
    <source>
        <dbReference type="PROSITE" id="PS51902"/>
    </source>
</evidence>
<dbReference type="GO" id="GO:0009376">
    <property type="term" value="C:HslUV protease complex"/>
    <property type="evidence" value="ECO:0007669"/>
    <property type="project" value="TreeGrafter"/>
</dbReference>
<dbReference type="GO" id="GO:0008270">
    <property type="term" value="F:zinc ion binding"/>
    <property type="evidence" value="ECO:0007669"/>
    <property type="project" value="UniProtKB-UniRule"/>
</dbReference>
<dbReference type="Pfam" id="PF07724">
    <property type="entry name" value="AAA_2"/>
    <property type="match status" value="1"/>
</dbReference>
<dbReference type="InterPro" id="IPR027417">
    <property type="entry name" value="P-loop_NTPase"/>
</dbReference>
<evidence type="ECO:0000256" key="7">
    <source>
        <dbReference type="PROSITE-ProRule" id="PRU01250"/>
    </source>
</evidence>
<dbReference type="GO" id="GO:0005524">
    <property type="term" value="F:ATP binding"/>
    <property type="evidence" value="ECO:0007669"/>
    <property type="project" value="UniProtKB-UniRule"/>
</dbReference>
<dbReference type="Gene3D" id="1.10.8.60">
    <property type="match status" value="1"/>
</dbReference>
<dbReference type="AlphaFoldDB" id="A0A1B8QSZ0"/>
<dbReference type="EMBL" id="LXTW01000001">
    <property type="protein sequence ID" value="OBX88314.1"/>
    <property type="molecule type" value="Genomic_DNA"/>
</dbReference>
<evidence type="ECO:0000256" key="6">
    <source>
        <dbReference type="HAMAP-Rule" id="MF_00175"/>
    </source>
</evidence>
<dbReference type="HAMAP" id="MF_00175">
    <property type="entry name" value="ClpX"/>
    <property type="match status" value="1"/>
</dbReference>
<feature type="binding site" evidence="6 7">
    <location>
        <position position="33"/>
    </location>
    <ligand>
        <name>Zn(2+)</name>
        <dbReference type="ChEBI" id="CHEBI:29105"/>
    </ligand>
</feature>
<evidence type="ECO:0000313" key="10">
    <source>
        <dbReference type="EMBL" id="OBX88314.1"/>
    </source>
</evidence>
<dbReference type="SUPFAM" id="SSF57716">
    <property type="entry name" value="Glucocorticoid receptor-like (DNA-binding domain)"/>
    <property type="match status" value="1"/>
</dbReference>
<keyword evidence="5 6" id="KW-0143">Chaperone</keyword>
<dbReference type="SMART" id="SM01086">
    <property type="entry name" value="ClpB_D2-small"/>
    <property type="match status" value="1"/>
</dbReference>
<dbReference type="InterPro" id="IPR050052">
    <property type="entry name" value="ATP-dep_Clp_protease_ClpX"/>
</dbReference>
<dbReference type="GO" id="GO:0051603">
    <property type="term" value="P:proteolysis involved in protein catabolic process"/>
    <property type="evidence" value="ECO:0007669"/>
    <property type="project" value="TreeGrafter"/>
</dbReference>
<evidence type="ECO:0000313" key="12">
    <source>
        <dbReference type="Proteomes" id="UP000092575"/>
    </source>
</evidence>
<dbReference type="NCBIfam" id="NF003745">
    <property type="entry name" value="PRK05342.1"/>
    <property type="match status" value="1"/>
</dbReference>
<dbReference type="InterPro" id="IPR003959">
    <property type="entry name" value="ATPase_AAA_core"/>
</dbReference>
<dbReference type="GO" id="GO:0016887">
    <property type="term" value="F:ATP hydrolysis activity"/>
    <property type="evidence" value="ECO:0007669"/>
    <property type="project" value="InterPro"/>
</dbReference>
<dbReference type="InterPro" id="IPR010603">
    <property type="entry name" value="Znf_CppX_C4"/>
</dbReference>
<dbReference type="GO" id="GO:0140662">
    <property type="term" value="F:ATP-dependent protein folding chaperone"/>
    <property type="evidence" value="ECO:0007669"/>
    <property type="project" value="InterPro"/>
</dbReference>
<feature type="binding site" evidence="6 7">
    <location>
        <position position="9"/>
    </location>
    <ligand>
        <name>Zn(2+)</name>
        <dbReference type="ChEBI" id="CHEBI:29105"/>
    </ligand>
</feature>
<proteinExistence type="inferred from homology"/>
<dbReference type="EMBL" id="CP065728">
    <property type="protein sequence ID" value="QPT44633.1"/>
    <property type="molecule type" value="Genomic_DNA"/>
</dbReference>
<evidence type="ECO:0000256" key="2">
    <source>
        <dbReference type="ARBA" id="ARBA00022741"/>
    </source>
</evidence>
<keyword evidence="13" id="KW-1185">Reference proteome</keyword>
<evidence type="ECO:0000313" key="13">
    <source>
        <dbReference type="Proteomes" id="UP000594834"/>
    </source>
</evidence>
<dbReference type="InterPro" id="IPR046425">
    <property type="entry name" value="ClpX_bact"/>
</dbReference>
<dbReference type="PANTHER" id="PTHR48102:SF7">
    <property type="entry name" value="ATP-DEPENDENT CLP PROTEASE ATP-BINDING SUBUNIT CLPX-LIKE, MITOCHONDRIAL"/>
    <property type="match status" value="1"/>
</dbReference>
<dbReference type="PROSITE" id="PS51902">
    <property type="entry name" value="CLPX_ZB"/>
    <property type="match status" value="1"/>
</dbReference>
<dbReference type="InterPro" id="IPR019489">
    <property type="entry name" value="Clp_ATPase_C"/>
</dbReference>
<accession>A0A1B8QSZ0</accession>
<organism evidence="10 12">
    <name type="scientific">Moraxella nonliquefaciens</name>
    <dbReference type="NCBI Taxonomy" id="478"/>
    <lineage>
        <taxon>Bacteria</taxon>
        <taxon>Pseudomonadati</taxon>
        <taxon>Pseudomonadota</taxon>
        <taxon>Gammaproteobacteria</taxon>
        <taxon>Moraxellales</taxon>
        <taxon>Moraxellaceae</taxon>
        <taxon>Moraxella</taxon>
    </lineage>
</organism>
<comment type="similarity">
    <text evidence="6 7">Belongs to the ClpX chaperone family.</text>
</comment>
<feature type="binding site" evidence="6 7">
    <location>
        <position position="36"/>
    </location>
    <ligand>
        <name>Zn(2+)</name>
        <dbReference type="ChEBI" id="CHEBI:29105"/>
    </ligand>
</feature>
<dbReference type="Proteomes" id="UP000092575">
    <property type="component" value="Unassembled WGS sequence"/>
</dbReference>
<dbReference type="Proteomes" id="UP000594834">
    <property type="component" value="Chromosome"/>
</dbReference>
<dbReference type="InterPro" id="IPR003593">
    <property type="entry name" value="AAA+_ATPase"/>
</dbReference>
<keyword evidence="2 6" id="KW-0547">Nucleotide-binding</keyword>
<dbReference type="Pfam" id="PF06689">
    <property type="entry name" value="zf-C4_ClpX"/>
    <property type="match status" value="1"/>
</dbReference>
<dbReference type="Pfam" id="PF10431">
    <property type="entry name" value="ClpB_D2-small"/>
    <property type="match status" value="1"/>
</dbReference>
<dbReference type="InterPro" id="IPR038366">
    <property type="entry name" value="Znf_CppX_C4_sf"/>
</dbReference>
<keyword evidence="10" id="KW-0645">Protease</keyword>
<feature type="binding site" evidence="6">
    <location>
        <begin position="137"/>
        <end position="144"/>
    </location>
    <ligand>
        <name>ATP</name>
        <dbReference type="ChEBI" id="CHEBI:30616"/>
    </ligand>
</feature>
<sequence>MTKTKEPSCAFCGKKKDEVKKLITGIDEDASICNECVTLCGDMLGGMDLDAKSEQDKKPNQTKAKKNKADDKNWATAVLPKPKEIREHLDEYVIGQDTAKKALAVAVYNHYKRLKVRANDKISPVELAKSNILLIGPTGSGKTLLAQTLAKMLDVPFAMADATTLTEAGYVGEDVENIVQKLLQSADYDVKRAERGIIYIDEIDKISKKGENVSITRDVSGEGVQQALLKLIEGTVANIPPQGGRKHPNQQMIQVDTSNILMIVGGAFAGLDRIIQQRTEKTGIGFNADVKAQEETKISELFKEVEPEDLIKFGLIPELIGRLPVIATLDELDETALIQILTEPKNALTKQYEYLFDMEGAKLTFEDEALTAVAKQAMKRKTGARGLRSIIENALLDTMYELPSMDDAKEVVVTGAVIENGGKPVIR</sequence>
<comment type="function">
    <text evidence="6">ATP-dependent specificity component of the Clp protease. It directs the protease to specific substrates. Can perform chaperone functions in the absence of ClpP.</text>
</comment>
<feature type="binding site" evidence="6 7">
    <location>
        <position position="12"/>
    </location>
    <ligand>
        <name>Zn(2+)</name>
        <dbReference type="ChEBI" id="CHEBI:29105"/>
    </ligand>
</feature>
<feature type="domain" description="ClpX-type ZB" evidence="9">
    <location>
        <begin position="1"/>
        <end position="52"/>
    </location>
</feature>
<gene>
    <name evidence="6 11" type="primary">clpX</name>
    <name evidence="10" type="ORF">A7456_00145</name>
    <name evidence="11" type="ORF">I6G26_00820</name>
</gene>
<keyword evidence="4 6" id="KW-0067">ATP-binding</keyword>
<comment type="subunit">
    <text evidence="6">Component of the ClpX-ClpP complex. Forms a hexameric ring that, in the presence of ATP, binds to fourteen ClpP subunits assembled into a disk-like structure with a central cavity, resembling the structure of eukaryotic proteasomes.</text>
</comment>
<dbReference type="Gene3D" id="6.20.220.10">
    <property type="entry name" value="ClpX chaperone, C4-type zinc finger domain"/>
    <property type="match status" value="1"/>
</dbReference>
<dbReference type="GO" id="GO:0051082">
    <property type="term" value="F:unfolded protein binding"/>
    <property type="evidence" value="ECO:0007669"/>
    <property type="project" value="UniProtKB-UniRule"/>
</dbReference>
<name>A0A1B8QSZ0_MORNO</name>
<dbReference type="SUPFAM" id="SSF52540">
    <property type="entry name" value="P-loop containing nucleoside triphosphate hydrolases"/>
    <property type="match status" value="1"/>
</dbReference>
<dbReference type="RefSeq" id="WP_067006273.1">
    <property type="nucleotide sequence ID" value="NZ_CP065728.1"/>
</dbReference>
<evidence type="ECO:0000256" key="4">
    <source>
        <dbReference type="ARBA" id="ARBA00022840"/>
    </source>
</evidence>
<evidence type="ECO:0000256" key="5">
    <source>
        <dbReference type="ARBA" id="ARBA00023186"/>
    </source>
</evidence>
<dbReference type="GO" id="GO:0046983">
    <property type="term" value="F:protein dimerization activity"/>
    <property type="evidence" value="ECO:0007669"/>
    <property type="project" value="UniProtKB-UniRule"/>
</dbReference>
<reference evidence="11 13" key="2">
    <citation type="submission" date="2020-12" db="EMBL/GenBank/DDBJ databases">
        <title>FDA dAtabase for Regulatory Grade micrObial Sequences (FDA-ARGOS): Supporting development and validation of Infectious Disease Dx tests.</title>
        <authorList>
            <person name="Sproer C."/>
            <person name="Gronow S."/>
            <person name="Severitt S."/>
            <person name="Schroder I."/>
            <person name="Tallon L."/>
            <person name="Sadzewicz L."/>
            <person name="Zhao X."/>
            <person name="Boylan J."/>
            <person name="Ott S."/>
            <person name="Bowen H."/>
            <person name="Vavikolanu K."/>
            <person name="Mehta A."/>
            <person name="Aluvathingal J."/>
            <person name="Nadendla S."/>
            <person name="Lowell S."/>
            <person name="Myers T."/>
            <person name="Yan Y."/>
            <person name="Sichtig H."/>
        </authorList>
    </citation>
    <scope>NUCLEOTIDE SEQUENCE [LARGE SCALE GENOMIC DNA]</scope>
    <source>
        <strain evidence="11 13">FDAARGOS_869</strain>
    </source>
</reference>
<evidence type="ECO:0000256" key="1">
    <source>
        <dbReference type="ARBA" id="ARBA00022723"/>
    </source>
</evidence>
<protein>
    <recommendedName>
        <fullName evidence="6">ATP-dependent Clp protease ATP-binding subunit ClpX</fullName>
    </recommendedName>
</protein>
<evidence type="ECO:0000256" key="8">
    <source>
        <dbReference type="SAM" id="MobiDB-lite"/>
    </source>
</evidence>
<reference evidence="10 12" key="1">
    <citation type="submission" date="2016-05" db="EMBL/GenBank/DDBJ databases">
        <title>Draft genome sequence of Moraxella nonliquefaciens CCUG 348T.</title>
        <authorList>
            <person name="Salva-Serra F."/>
            <person name="Engstrom-Jakobsson H."/>
            <person name="Thorell K."/>
            <person name="Gonzales-Siles L."/>
            <person name="Karlsson R."/>
            <person name="Boulund F."/>
            <person name="Engstrand L."/>
            <person name="Kristiansson E."/>
            <person name="Moore E."/>
        </authorList>
    </citation>
    <scope>NUCLEOTIDE SEQUENCE [LARGE SCALE GENOMIC DNA]</scope>
    <source>
        <strain evidence="10 12">CCUG 348</strain>
    </source>
</reference>
<dbReference type="GO" id="GO:0008233">
    <property type="term" value="F:peptidase activity"/>
    <property type="evidence" value="ECO:0007669"/>
    <property type="project" value="UniProtKB-KW"/>
</dbReference>
<keyword evidence="1 6" id="KW-0479">Metal-binding</keyword>
<dbReference type="GO" id="GO:0051301">
    <property type="term" value="P:cell division"/>
    <property type="evidence" value="ECO:0007669"/>
    <property type="project" value="TreeGrafter"/>
</dbReference>
<dbReference type="InterPro" id="IPR059188">
    <property type="entry name" value="Znf_CLPX-like"/>
</dbReference>